<proteinExistence type="predicted"/>
<sequence length="173" mass="18847">MTASSKTFDHRTHAQHRWQRFWSHDSKGYAGFSVIAGGLHLAKTISSHKKTTAGVAFLAKRLTMTLPTLMVYPLVLGVTGAELLVWGASYFSAKKDDSTSRATRDAKLAPAVFAVYGTALNTVYPFAGPFRRVRAWVRPVKWGALGLVLNAALSKITAAPSDDKDAALQRVEK</sequence>
<evidence type="ECO:0000256" key="1">
    <source>
        <dbReference type="SAM" id="Phobius"/>
    </source>
</evidence>
<evidence type="ECO:0000313" key="2">
    <source>
        <dbReference type="EMBL" id="CAI5740797.1"/>
    </source>
</evidence>
<evidence type="ECO:0000313" key="3">
    <source>
        <dbReference type="Proteomes" id="UP001162031"/>
    </source>
</evidence>
<keyword evidence="1" id="KW-0472">Membrane</keyword>
<keyword evidence="3" id="KW-1185">Reference proteome</keyword>
<comment type="caution">
    <text evidence="2">The sequence shown here is derived from an EMBL/GenBank/DDBJ whole genome shotgun (WGS) entry which is preliminary data.</text>
</comment>
<keyword evidence="1" id="KW-0812">Transmembrane</keyword>
<accession>A0AAV0UV35</accession>
<feature type="transmembrane region" description="Helical" evidence="1">
    <location>
        <begin position="108"/>
        <end position="127"/>
    </location>
</feature>
<gene>
    <name evidence="2" type="ORF">HBR001_LOCUS8270</name>
</gene>
<evidence type="ECO:0008006" key="4">
    <source>
        <dbReference type="Google" id="ProtNLM"/>
    </source>
</evidence>
<dbReference type="Proteomes" id="UP001162031">
    <property type="component" value="Unassembled WGS sequence"/>
</dbReference>
<dbReference type="AlphaFoldDB" id="A0AAV0UV35"/>
<protein>
    <recommendedName>
        <fullName evidence="4">DUF1279 domain-containing protein</fullName>
    </recommendedName>
</protein>
<keyword evidence="1" id="KW-1133">Transmembrane helix</keyword>
<feature type="transmembrane region" description="Helical" evidence="1">
    <location>
        <begin position="69"/>
        <end position="88"/>
    </location>
</feature>
<reference evidence="2" key="1">
    <citation type="submission" date="2022-12" db="EMBL/GenBank/DDBJ databases">
        <authorList>
            <person name="Webb A."/>
        </authorList>
    </citation>
    <scope>NUCLEOTIDE SEQUENCE</scope>
    <source>
        <strain evidence="2">Hp1</strain>
    </source>
</reference>
<name>A0AAV0UV35_HYABA</name>
<dbReference type="EMBL" id="CANTFL010001446">
    <property type="protein sequence ID" value="CAI5740797.1"/>
    <property type="molecule type" value="Genomic_DNA"/>
</dbReference>
<organism evidence="2 3">
    <name type="scientific">Hyaloperonospora brassicae</name>
    <name type="common">Brassica downy mildew</name>
    <name type="synonym">Peronospora brassicae</name>
    <dbReference type="NCBI Taxonomy" id="162125"/>
    <lineage>
        <taxon>Eukaryota</taxon>
        <taxon>Sar</taxon>
        <taxon>Stramenopiles</taxon>
        <taxon>Oomycota</taxon>
        <taxon>Peronosporomycetes</taxon>
        <taxon>Peronosporales</taxon>
        <taxon>Peronosporaceae</taxon>
        <taxon>Hyaloperonospora</taxon>
    </lineage>
</organism>